<dbReference type="GO" id="GO:0008410">
    <property type="term" value="F:CoA-transferase activity"/>
    <property type="evidence" value="ECO:0007669"/>
    <property type="project" value="TreeGrafter"/>
</dbReference>
<reference evidence="2" key="1">
    <citation type="journal article" date="2015" name="Nature">
        <title>Complex archaea that bridge the gap between prokaryotes and eukaryotes.</title>
        <authorList>
            <person name="Spang A."/>
            <person name="Saw J.H."/>
            <person name="Jorgensen S.L."/>
            <person name="Zaremba-Niedzwiedzka K."/>
            <person name="Martijn J."/>
            <person name="Lind A.E."/>
            <person name="van Eijk R."/>
            <person name="Schleper C."/>
            <person name="Guy L."/>
            <person name="Ettema T.J."/>
        </authorList>
    </citation>
    <scope>NUCLEOTIDE SEQUENCE</scope>
</reference>
<proteinExistence type="predicted"/>
<gene>
    <name evidence="2" type="ORF">LCGC14_1041450</name>
</gene>
<dbReference type="PANTHER" id="PTHR48207">
    <property type="entry name" value="SUCCINATE--HYDROXYMETHYLGLUTARATE COA-TRANSFERASE"/>
    <property type="match status" value="1"/>
</dbReference>
<dbReference type="EMBL" id="LAZR01004290">
    <property type="protein sequence ID" value="KKN09953.1"/>
    <property type="molecule type" value="Genomic_DNA"/>
</dbReference>
<keyword evidence="1" id="KW-0808">Transferase</keyword>
<name>A0A0F9QXT3_9ZZZZ</name>
<evidence type="ECO:0000256" key="1">
    <source>
        <dbReference type="ARBA" id="ARBA00022679"/>
    </source>
</evidence>
<evidence type="ECO:0008006" key="3">
    <source>
        <dbReference type="Google" id="ProtNLM"/>
    </source>
</evidence>
<comment type="caution">
    <text evidence="2">The sequence shown here is derived from an EMBL/GenBank/DDBJ whole genome shotgun (WGS) entry which is preliminary data.</text>
</comment>
<dbReference type="Gene3D" id="3.40.50.10540">
    <property type="entry name" value="Crotonobetainyl-coa:carnitine coa-transferase, domain 1"/>
    <property type="match status" value="1"/>
</dbReference>
<dbReference type="InterPro" id="IPR050483">
    <property type="entry name" value="CoA-transferase_III_domain"/>
</dbReference>
<organism evidence="2">
    <name type="scientific">marine sediment metagenome</name>
    <dbReference type="NCBI Taxonomy" id="412755"/>
    <lineage>
        <taxon>unclassified sequences</taxon>
        <taxon>metagenomes</taxon>
        <taxon>ecological metagenomes</taxon>
    </lineage>
</organism>
<dbReference type="Pfam" id="PF02515">
    <property type="entry name" value="CoA_transf_3"/>
    <property type="match status" value="1"/>
</dbReference>
<sequence length="395" mass="43107">MVRPLEGVKILDLSRALAGPYCTMMLADMGAEVIKLEIPGKGDDSRAWGPPFVNGESAYFMSVNRNKKSLTLNLKKEKSREIIHKLLKQANVIIENFRPGTMEKLGLSYNEVKEINPEIIYSSISGFGQDGPYRVLPGMDQILQGMGGLMSITGEPEGAPIKVGVAVADIAGGMFAAYAIMIALYNKEKTGKGQQIDISLLDCQVAWLTYQAGSFFASGESPKPLGSGHPVIVPYQAFKAKDVYFNIAVGNDQLWQKFCVAVGLEDIKDDIKFSTNAKRVENRDLIVSVIANLFATKNGEDWLKILTDAGVPCGPINNLHDVFSDPQVLHRQMVHVLTHPKAGNIKLTGIPIKLSDTAGEILMPPPVLGQHNKEILIELGYSENSIDKLEEDGVI</sequence>
<dbReference type="InterPro" id="IPR044855">
    <property type="entry name" value="CoA-Trfase_III_dom3_sf"/>
</dbReference>
<dbReference type="SUPFAM" id="SSF89796">
    <property type="entry name" value="CoA-transferase family III (CaiB/BaiF)"/>
    <property type="match status" value="1"/>
</dbReference>
<dbReference type="Gene3D" id="3.30.1540.10">
    <property type="entry name" value="formyl-coa transferase, domain 3"/>
    <property type="match status" value="1"/>
</dbReference>
<dbReference type="PANTHER" id="PTHR48207:SF3">
    <property type="entry name" value="SUCCINATE--HYDROXYMETHYLGLUTARATE COA-TRANSFERASE"/>
    <property type="match status" value="1"/>
</dbReference>
<dbReference type="AlphaFoldDB" id="A0A0F9QXT3"/>
<dbReference type="InterPro" id="IPR003673">
    <property type="entry name" value="CoA-Trfase_fam_III"/>
</dbReference>
<protein>
    <recommendedName>
        <fullName evidence="3">Formyl-CoA transferase</fullName>
    </recommendedName>
</protein>
<dbReference type="InterPro" id="IPR023606">
    <property type="entry name" value="CoA-Trfase_III_dom_1_sf"/>
</dbReference>
<accession>A0A0F9QXT3</accession>
<evidence type="ECO:0000313" key="2">
    <source>
        <dbReference type="EMBL" id="KKN09953.1"/>
    </source>
</evidence>